<dbReference type="GO" id="GO:0051792">
    <property type="term" value="P:medium-chain fatty acid biosynthetic process"/>
    <property type="evidence" value="ECO:0007669"/>
    <property type="project" value="TreeGrafter"/>
</dbReference>
<feature type="active site" description="Charge relay system" evidence="2">
    <location>
        <position position="202"/>
    </location>
</feature>
<comment type="similarity">
    <text evidence="1">Belongs to the AB hydrolase superfamily. AB hydrolase 4 family.</text>
</comment>
<sequence length="401" mass="46399">MLGYIYNSFTNWDYTHVASAVTCSYFLYYFYKVVHRPALVAAEGPYKKMLHDQLTVLKEHFWPTFWAFNKHHQTICRVVFKSKPVLPYVRETLKTKDNGQISLDWVYNDDDNKLYHSMETRPTVIVLPGITGCYDASYVRHIVKEAKDLGYRSLVFNNRGLGRTELKTPRTFCACNVEDLEQVLDHTSQRFPKSPIYIFAVSLGGVILTNYLSRRSSEDKDFKTNIKAALIVSAPWCSFRTTDSLEEPVNWFLYNRWIVNKLKGLVKSNMQVFEEHTTLPYDINDVLKASSIREFDEAFTAKTFGFASHKEYYTESSLVLKPLEHIKIPMLYLNARDDPFAPIESIPLDSIKKNPNMAIILTDYGGHIGFVEGAFVRGRSLVERLFNQYFSSISQQSEKKK</sequence>
<dbReference type="InterPro" id="IPR029058">
    <property type="entry name" value="AB_hydrolase_fold"/>
</dbReference>
<dbReference type="AlphaFoldDB" id="A0A7M5V1T7"/>
<evidence type="ECO:0000313" key="5">
    <source>
        <dbReference type="Proteomes" id="UP000594262"/>
    </source>
</evidence>
<feature type="domain" description="Serine aminopeptidase S33" evidence="3">
    <location>
        <begin position="120"/>
        <end position="342"/>
    </location>
</feature>
<dbReference type="Pfam" id="PF12146">
    <property type="entry name" value="Hydrolase_4"/>
    <property type="match status" value="1"/>
</dbReference>
<feature type="active site" description="Charge relay system" evidence="2">
    <location>
        <position position="338"/>
    </location>
</feature>
<proteinExistence type="inferred from homology"/>
<reference evidence="4" key="1">
    <citation type="submission" date="2021-01" db="UniProtKB">
        <authorList>
            <consortium name="EnsemblMetazoa"/>
        </authorList>
    </citation>
    <scope>IDENTIFICATION</scope>
</reference>
<organism evidence="4 5">
    <name type="scientific">Clytia hemisphaerica</name>
    <dbReference type="NCBI Taxonomy" id="252671"/>
    <lineage>
        <taxon>Eukaryota</taxon>
        <taxon>Metazoa</taxon>
        <taxon>Cnidaria</taxon>
        <taxon>Hydrozoa</taxon>
        <taxon>Hydroidolina</taxon>
        <taxon>Leptothecata</taxon>
        <taxon>Obeliida</taxon>
        <taxon>Clytiidae</taxon>
        <taxon>Clytia</taxon>
    </lineage>
</organism>
<dbReference type="Gene3D" id="3.40.50.1820">
    <property type="entry name" value="alpha/beta hydrolase"/>
    <property type="match status" value="1"/>
</dbReference>
<evidence type="ECO:0000259" key="3">
    <source>
        <dbReference type="Pfam" id="PF12146"/>
    </source>
</evidence>
<evidence type="ECO:0000256" key="2">
    <source>
        <dbReference type="PIRSR" id="PIRSR005211-1"/>
    </source>
</evidence>
<evidence type="ECO:0000256" key="1">
    <source>
        <dbReference type="ARBA" id="ARBA00010884"/>
    </source>
</evidence>
<dbReference type="PANTHER" id="PTHR10794:SF63">
    <property type="entry name" value="ALPHA_BETA HYDROLASE 1, ISOFORM A"/>
    <property type="match status" value="1"/>
</dbReference>
<dbReference type="InterPro" id="IPR050960">
    <property type="entry name" value="AB_hydrolase_4_sf"/>
</dbReference>
<evidence type="ECO:0000313" key="4">
    <source>
        <dbReference type="EnsemblMetazoa" id="CLYHEMP008285.1"/>
    </source>
</evidence>
<dbReference type="InterPro" id="IPR012020">
    <property type="entry name" value="ABHD4"/>
</dbReference>
<accession>A0A7M5V1T7</accession>
<dbReference type="InterPro" id="IPR022742">
    <property type="entry name" value="Hydrolase_4"/>
</dbReference>
<dbReference type="PIRSF" id="PIRSF005211">
    <property type="entry name" value="Ab_hydro_YheT"/>
    <property type="match status" value="1"/>
</dbReference>
<dbReference type="RefSeq" id="XP_066912050.1">
    <property type="nucleotide sequence ID" value="XM_067055949.1"/>
</dbReference>
<dbReference type="GO" id="GO:0047372">
    <property type="term" value="F:monoacylglycerol lipase activity"/>
    <property type="evidence" value="ECO:0007669"/>
    <property type="project" value="TreeGrafter"/>
</dbReference>
<dbReference type="SUPFAM" id="SSF53474">
    <property type="entry name" value="alpha/beta-Hydrolases"/>
    <property type="match status" value="1"/>
</dbReference>
<name>A0A7M5V1T7_9CNID</name>
<dbReference type="GeneID" id="136799257"/>
<feature type="active site" description="Charge relay system" evidence="2">
    <location>
        <position position="367"/>
    </location>
</feature>
<dbReference type="PANTHER" id="PTHR10794">
    <property type="entry name" value="ABHYDROLASE DOMAIN-CONTAINING PROTEIN"/>
    <property type="match status" value="1"/>
</dbReference>
<keyword evidence="5" id="KW-1185">Reference proteome</keyword>
<dbReference type="GO" id="GO:0051793">
    <property type="term" value="P:medium-chain fatty acid catabolic process"/>
    <property type="evidence" value="ECO:0007669"/>
    <property type="project" value="TreeGrafter"/>
</dbReference>
<dbReference type="OrthoDB" id="247542at2759"/>
<dbReference type="GO" id="GO:0008126">
    <property type="term" value="F:acetylesterase activity"/>
    <property type="evidence" value="ECO:0007669"/>
    <property type="project" value="TreeGrafter"/>
</dbReference>
<protein>
    <recommendedName>
        <fullName evidence="3">Serine aminopeptidase S33 domain-containing protein</fullName>
    </recommendedName>
</protein>
<dbReference type="Proteomes" id="UP000594262">
    <property type="component" value="Unplaced"/>
</dbReference>
<dbReference type="EnsemblMetazoa" id="CLYHEMT008285.1">
    <property type="protein sequence ID" value="CLYHEMP008285.1"/>
    <property type="gene ID" value="CLYHEMG008285"/>
</dbReference>